<evidence type="ECO:0000256" key="2">
    <source>
        <dbReference type="SAM" id="MobiDB-lite"/>
    </source>
</evidence>
<dbReference type="AlphaFoldDB" id="A0AA40F3P0"/>
<keyword evidence="4" id="KW-1185">Reference proteome</keyword>
<evidence type="ECO:0000256" key="1">
    <source>
        <dbReference type="ARBA" id="ARBA00038158"/>
    </source>
</evidence>
<organism evidence="3 4">
    <name type="scientific">Schizothecium vesticola</name>
    <dbReference type="NCBI Taxonomy" id="314040"/>
    <lineage>
        <taxon>Eukaryota</taxon>
        <taxon>Fungi</taxon>
        <taxon>Dikarya</taxon>
        <taxon>Ascomycota</taxon>
        <taxon>Pezizomycotina</taxon>
        <taxon>Sordariomycetes</taxon>
        <taxon>Sordariomycetidae</taxon>
        <taxon>Sordariales</taxon>
        <taxon>Schizotheciaceae</taxon>
        <taxon>Schizothecium</taxon>
    </lineage>
</organism>
<proteinExistence type="inferred from homology"/>
<dbReference type="Gene3D" id="3.40.50.150">
    <property type="entry name" value="Vaccinia Virus protein VP39"/>
    <property type="match status" value="1"/>
</dbReference>
<comment type="caution">
    <text evidence="3">The sequence shown here is derived from an EMBL/GenBank/DDBJ whole genome shotgun (WGS) entry which is preliminary data.</text>
</comment>
<dbReference type="GO" id="GO:0032259">
    <property type="term" value="P:methylation"/>
    <property type="evidence" value="ECO:0007669"/>
    <property type="project" value="UniProtKB-KW"/>
</dbReference>
<dbReference type="Pfam" id="PF13489">
    <property type="entry name" value="Methyltransf_23"/>
    <property type="match status" value="1"/>
</dbReference>
<dbReference type="EMBL" id="JAUKUD010000003">
    <property type="protein sequence ID" value="KAK0750593.1"/>
    <property type="molecule type" value="Genomic_DNA"/>
</dbReference>
<dbReference type="GO" id="GO:0008168">
    <property type="term" value="F:methyltransferase activity"/>
    <property type="evidence" value="ECO:0007669"/>
    <property type="project" value="UniProtKB-KW"/>
</dbReference>
<comment type="similarity">
    <text evidence="1">Belongs to the methyltransferase superfamily. LaeA methyltransferase family.</text>
</comment>
<name>A0AA40F3P0_9PEZI</name>
<feature type="compositionally biased region" description="Polar residues" evidence="2">
    <location>
        <begin position="28"/>
        <end position="44"/>
    </location>
</feature>
<sequence length="373" mass="42472">MHRFLSATQLPPHAHPRPQATMADNKPEQQPEQQSPRAQEAGNESTGIFPAHYWATLVDDADDEGLGEDDSDSTASLTSSVLRYRTIHGRTYHSERGNAQYWGSNDDQQNEAQDINHHALTLAIDDKLYLAPLDKAKVKNALDVGTGTGIWAIDFADEFPDAKVTGTDISPIQSIWVPPNVVFELEDCTQSWTFPRNHFDYIHMRWLVGSIDDWHLLFKRAFACLKPGGWLESYEMSTTWESDDGTVTENTALAQWGKFYVAGGRQSGRTFTVVNDNLQRKAMETAGFVDIDKRDIKQPIGRWSKDQRMREIGAFTQLTLEQDAEGYLLFMANTLGWSREEIMVYLAKFRREVQSGAHHAYYRQRVVWGKRPE</sequence>
<gene>
    <name evidence="3" type="ORF">B0T18DRAFT_409203</name>
</gene>
<dbReference type="CDD" id="cd02440">
    <property type="entry name" value="AdoMet_MTases"/>
    <property type="match status" value="1"/>
</dbReference>
<dbReference type="Proteomes" id="UP001172155">
    <property type="component" value="Unassembled WGS sequence"/>
</dbReference>
<dbReference type="PANTHER" id="PTHR43591:SF10">
    <property type="entry name" value="ABC TRANSMEMBRANE TYPE-1 DOMAIN-CONTAINING PROTEIN-RELATED"/>
    <property type="match status" value="1"/>
</dbReference>
<protein>
    <submittedName>
        <fullName evidence="3">S-adenosyl-L-methionine-dependent methyltransferase</fullName>
    </submittedName>
</protein>
<evidence type="ECO:0000313" key="3">
    <source>
        <dbReference type="EMBL" id="KAK0750593.1"/>
    </source>
</evidence>
<keyword evidence="3" id="KW-0489">Methyltransferase</keyword>
<keyword evidence="3" id="KW-0808">Transferase</keyword>
<evidence type="ECO:0000313" key="4">
    <source>
        <dbReference type="Proteomes" id="UP001172155"/>
    </source>
</evidence>
<accession>A0AA40F3P0</accession>
<dbReference type="PANTHER" id="PTHR43591">
    <property type="entry name" value="METHYLTRANSFERASE"/>
    <property type="match status" value="1"/>
</dbReference>
<reference evidence="3" key="1">
    <citation type="submission" date="2023-06" db="EMBL/GenBank/DDBJ databases">
        <title>Genome-scale phylogeny and comparative genomics of the fungal order Sordariales.</title>
        <authorList>
            <consortium name="Lawrence Berkeley National Laboratory"/>
            <person name="Hensen N."/>
            <person name="Bonometti L."/>
            <person name="Westerberg I."/>
            <person name="Brannstrom I.O."/>
            <person name="Guillou S."/>
            <person name="Cros-Aarteil S."/>
            <person name="Calhoun S."/>
            <person name="Haridas S."/>
            <person name="Kuo A."/>
            <person name="Mondo S."/>
            <person name="Pangilinan J."/>
            <person name="Riley R."/>
            <person name="LaButti K."/>
            <person name="Andreopoulos B."/>
            <person name="Lipzen A."/>
            <person name="Chen C."/>
            <person name="Yanf M."/>
            <person name="Daum C."/>
            <person name="Ng V."/>
            <person name="Clum A."/>
            <person name="Steindorff A."/>
            <person name="Ohm R."/>
            <person name="Martin F."/>
            <person name="Silar P."/>
            <person name="Natvig D."/>
            <person name="Lalanne C."/>
            <person name="Gautier V."/>
            <person name="Ament-velasquez S.L."/>
            <person name="Kruys A."/>
            <person name="Hutchinson M.I."/>
            <person name="Powell A.J."/>
            <person name="Barry K."/>
            <person name="Miller A.N."/>
            <person name="Grigoriev I.V."/>
            <person name="Debuchy R."/>
            <person name="Gladieux P."/>
            <person name="Thoren M.H."/>
            <person name="Johannesson H."/>
        </authorList>
    </citation>
    <scope>NUCLEOTIDE SEQUENCE</scope>
    <source>
        <strain evidence="3">SMH3187-1</strain>
    </source>
</reference>
<dbReference type="SUPFAM" id="SSF53335">
    <property type="entry name" value="S-adenosyl-L-methionine-dependent methyltransferases"/>
    <property type="match status" value="1"/>
</dbReference>
<dbReference type="InterPro" id="IPR029063">
    <property type="entry name" value="SAM-dependent_MTases_sf"/>
</dbReference>
<feature type="region of interest" description="Disordered" evidence="2">
    <location>
        <begin position="1"/>
        <end position="44"/>
    </location>
</feature>